<dbReference type="PANTHER" id="PTHR24567">
    <property type="entry name" value="CRP FAMILY TRANSCRIPTIONAL REGULATORY PROTEIN"/>
    <property type="match status" value="1"/>
</dbReference>
<feature type="domain" description="Cyclic nucleotide-binding" evidence="4">
    <location>
        <begin position="16"/>
        <end position="107"/>
    </location>
</feature>
<dbReference type="Pfam" id="PF13545">
    <property type="entry name" value="HTH_Crp_2"/>
    <property type="match status" value="1"/>
</dbReference>
<keyword evidence="7" id="KW-1185">Reference proteome</keyword>
<dbReference type="PROSITE" id="PS51063">
    <property type="entry name" value="HTH_CRP_2"/>
    <property type="match status" value="1"/>
</dbReference>
<dbReference type="Gene3D" id="1.10.10.10">
    <property type="entry name" value="Winged helix-like DNA-binding domain superfamily/Winged helix DNA-binding domain"/>
    <property type="match status" value="1"/>
</dbReference>
<dbReference type="GO" id="GO:0003677">
    <property type="term" value="F:DNA binding"/>
    <property type="evidence" value="ECO:0007669"/>
    <property type="project" value="UniProtKB-KW"/>
</dbReference>
<reference evidence="6 7" key="1">
    <citation type="submission" date="2018-10" db="EMBL/GenBank/DDBJ databases">
        <title>Genomic Encyclopedia of Archaeal and Bacterial Type Strains, Phase II (KMG-II): from individual species to whole genera.</title>
        <authorList>
            <person name="Goeker M."/>
        </authorList>
    </citation>
    <scope>NUCLEOTIDE SEQUENCE [LARGE SCALE GENOMIC DNA]</scope>
    <source>
        <strain evidence="6 7">DSM 45657</strain>
    </source>
</reference>
<name>A0A421AVR0_9PSEU</name>
<organism evidence="6 7">
    <name type="scientific">Actinokineospora cianjurensis</name>
    <dbReference type="NCBI Taxonomy" id="585224"/>
    <lineage>
        <taxon>Bacteria</taxon>
        <taxon>Bacillati</taxon>
        <taxon>Actinomycetota</taxon>
        <taxon>Actinomycetes</taxon>
        <taxon>Pseudonocardiales</taxon>
        <taxon>Pseudonocardiaceae</taxon>
        <taxon>Actinokineospora</taxon>
    </lineage>
</organism>
<dbReference type="InterPro" id="IPR012318">
    <property type="entry name" value="HTH_CRP"/>
</dbReference>
<keyword evidence="1" id="KW-0805">Transcription regulation</keyword>
<dbReference type="SUPFAM" id="SSF46785">
    <property type="entry name" value="Winged helix' DNA-binding domain"/>
    <property type="match status" value="1"/>
</dbReference>
<protein>
    <submittedName>
        <fullName evidence="6">CRP-like cAMP-binding protein</fullName>
    </submittedName>
</protein>
<sequence length="213" mass="21912">MQTFQALVGARLWAAVVAAGTAREYARGAVLLRQGEPGGQVLALLRGRVRVMVSDVSGAQLLVSLRGPGDLVGELAPEAGVTRTASVVALDRCTVAVLGAAALDGVLAGGARGAVREYLRIKLVAMVGAVPVVHLSSGARVARLLLEVIDRAEGADRRVPLSQEAVAGALGMARSTVAEQIAELRRCGALGRGPRLVVADRSELARRAGFPIG</sequence>
<keyword evidence="2" id="KW-0238">DNA-binding</keyword>
<dbReference type="Pfam" id="PF00027">
    <property type="entry name" value="cNMP_binding"/>
    <property type="match status" value="1"/>
</dbReference>
<dbReference type="InterPro" id="IPR036390">
    <property type="entry name" value="WH_DNA-bd_sf"/>
</dbReference>
<evidence type="ECO:0000313" key="6">
    <source>
        <dbReference type="EMBL" id="RLK54165.1"/>
    </source>
</evidence>
<dbReference type="SMART" id="SM00100">
    <property type="entry name" value="cNMP"/>
    <property type="match status" value="1"/>
</dbReference>
<dbReference type="AlphaFoldDB" id="A0A421AVR0"/>
<dbReference type="InterPro" id="IPR014710">
    <property type="entry name" value="RmlC-like_jellyroll"/>
</dbReference>
<proteinExistence type="predicted"/>
<dbReference type="InterPro" id="IPR000595">
    <property type="entry name" value="cNMP-bd_dom"/>
</dbReference>
<keyword evidence="3" id="KW-0804">Transcription</keyword>
<dbReference type="SMART" id="SM00419">
    <property type="entry name" value="HTH_CRP"/>
    <property type="match status" value="1"/>
</dbReference>
<dbReference type="Gene3D" id="2.60.120.10">
    <property type="entry name" value="Jelly Rolls"/>
    <property type="match status" value="1"/>
</dbReference>
<dbReference type="EMBL" id="RCDD01000008">
    <property type="protein sequence ID" value="RLK54165.1"/>
    <property type="molecule type" value="Genomic_DNA"/>
</dbReference>
<evidence type="ECO:0000313" key="7">
    <source>
        <dbReference type="Proteomes" id="UP000282454"/>
    </source>
</evidence>
<gene>
    <name evidence="6" type="ORF">CLV68_6168</name>
</gene>
<dbReference type="GO" id="GO:0005829">
    <property type="term" value="C:cytosol"/>
    <property type="evidence" value="ECO:0007669"/>
    <property type="project" value="TreeGrafter"/>
</dbReference>
<evidence type="ECO:0000256" key="3">
    <source>
        <dbReference type="ARBA" id="ARBA00023163"/>
    </source>
</evidence>
<evidence type="ECO:0000256" key="1">
    <source>
        <dbReference type="ARBA" id="ARBA00023015"/>
    </source>
</evidence>
<dbReference type="RefSeq" id="WP_246010192.1">
    <property type="nucleotide sequence ID" value="NZ_RCDD01000008.1"/>
</dbReference>
<dbReference type="InterPro" id="IPR018490">
    <property type="entry name" value="cNMP-bd_dom_sf"/>
</dbReference>
<evidence type="ECO:0000259" key="5">
    <source>
        <dbReference type="PROSITE" id="PS51063"/>
    </source>
</evidence>
<dbReference type="InterPro" id="IPR036388">
    <property type="entry name" value="WH-like_DNA-bd_sf"/>
</dbReference>
<feature type="domain" description="HTH crp-type" evidence="5">
    <location>
        <begin position="135"/>
        <end position="202"/>
    </location>
</feature>
<evidence type="ECO:0000259" key="4">
    <source>
        <dbReference type="PROSITE" id="PS50042"/>
    </source>
</evidence>
<comment type="caution">
    <text evidence="6">The sequence shown here is derived from an EMBL/GenBank/DDBJ whole genome shotgun (WGS) entry which is preliminary data.</text>
</comment>
<dbReference type="GO" id="GO:0003700">
    <property type="term" value="F:DNA-binding transcription factor activity"/>
    <property type="evidence" value="ECO:0007669"/>
    <property type="project" value="TreeGrafter"/>
</dbReference>
<dbReference type="Proteomes" id="UP000282454">
    <property type="component" value="Unassembled WGS sequence"/>
</dbReference>
<dbReference type="PROSITE" id="PS50042">
    <property type="entry name" value="CNMP_BINDING_3"/>
    <property type="match status" value="1"/>
</dbReference>
<dbReference type="InterPro" id="IPR050397">
    <property type="entry name" value="Env_Response_Regulators"/>
</dbReference>
<dbReference type="SUPFAM" id="SSF51206">
    <property type="entry name" value="cAMP-binding domain-like"/>
    <property type="match status" value="1"/>
</dbReference>
<evidence type="ECO:0000256" key="2">
    <source>
        <dbReference type="ARBA" id="ARBA00023125"/>
    </source>
</evidence>
<accession>A0A421AVR0</accession>
<dbReference type="PANTHER" id="PTHR24567:SF74">
    <property type="entry name" value="HTH-TYPE TRANSCRIPTIONAL REGULATOR ARCR"/>
    <property type="match status" value="1"/>
</dbReference>
<dbReference type="CDD" id="cd00038">
    <property type="entry name" value="CAP_ED"/>
    <property type="match status" value="1"/>
</dbReference>